<evidence type="ECO:0000256" key="1">
    <source>
        <dbReference type="SAM" id="Coils"/>
    </source>
</evidence>
<dbReference type="AlphaFoldDB" id="A0A9Q3IQ52"/>
<evidence type="ECO:0000313" key="5">
    <source>
        <dbReference type="Proteomes" id="UP000765509"/>
    </source>
</evidence>
<dbReference type="Proteomes" id="UP000765509">
    <property type="component" value="Unassembled WGS sequence"/>
</dbReference>
<evidence type="ECO:0000256" key="2">
    <source>
        <dbReference type="SAM" id="MobiDB-lite"/>
    </source>
</evidence>
<keyword evidence="5" id="KW-1185">Reference proteome</keyword>
<evidence type="ECO:0000259" key="3">
    <source>
        <dbReference type="Pfam" id="PF14303"/>
    </source>
</evidence>
<reference evidence="4" key="1">
    <citation type="submission" date="2021-03" db="EMBL/GenBank/DDBJ databases">
        <title>Draft genome sequence of rust myrtle Austropuccinia psidii MF-1, a brazilian biotype.</title>
        <authorList>
            <person name="Quecine M.C."/>
            <person name="Pachon D.M.R."/>
            <person name="Bonatelli M.L."/>
            <person name="Correr F.H."/>
            <person name="Franceschini L.M."/>
            <person name="Leite T.F."/>
            <person name="Margarido G.R.A."/>
            <person name="Almeida C.A."/>
            <person name="Ferrarezi J.A."/>
            <person name="Labate C.A."/>
        </authorList>
    </citation>
    <scope>NUCLEOTIDE SEQUENCE</scope>
    <source>
        <strain evidence="4">MF-1</strain>
    </source>
</reference>
<feature type="region of interest" description="Disordered" evidence="2">
    <location>
        <begin position="31"/>
        <end position="87"/>
    </location>
</feature>
<protein>
    <recommendedName>
        <fullName evidence="3">No apical meristem-associated C-terminal domain-containing protein</fullName>
    </recommendedName>
</protein>
<sequence>MKMTWELYQANNKGKALKLEKAWEVVRDSPKWVQEGVNARKDPGSLLSVHQSSSHSTPSRDFSSSDPDTQTPFDDQPIGTKKSKWMQIEQESKGKRLKLDEKALELAEKKLEVMQSSAKATQELLEIKQLKSAQEEMEILKQKEDELADEESKEILRLMKQAICKRYEKST</sequence>
<evidence type="ECO:0000313" key="4">
    <source>
        <dbReference type="EMBL" id="MBW0547952.1"/>
    </source>
</evidence>
<accession>A0A9Q3IQ52</accession>
<feature type="coiled-coil region" evidence="1">
    <location>
        <begin position="104"/>
        <end position="153"/>
    </location>
</feature>
<dbReference type="PANTHER" id="PTHR45023">
    <property type="match status" value="1"/>
</dbReference>
<comment type="caution">
    <text evidence="4">The sequence shown here is derived from an EMBL/GenBank/DDBJ whole genome shotgun (WGS) entry which is preliminary data.</text>
</comment>
<gene>
    <name evidence="4" type="ORF">O181_087667</name>
</gene>
<dbReference type="EMBL" id="AVOT02053075">
    <property type="protein sequence ID" value="MBW0547952.1"/>
    <property type="molecule type" value="Genomic_DNA"/>
</dbReference>
<feature type="domain" description="No apical meristem-associated C-terminal" evidence="3">
    <location>
        <begin position="16"/>
        <end position="163"/>
    </location>
</feature>
<dbReference type="Pfam" id="PF14303">
    <property type="entry name" value="NAM-associated"/>
    <property type="match status" value="1"/>
</dbReference>
<organism evidence="4 5">
    <name type="scientific">Austropuccinia psidii MF-1</name>
    <dbReference type="NCBI Taxonomy" id="1389203"/>
    <lineage>
        <taxon>Eukaryota</taxon>
        <taxon>Fungi</taxon>
        <taxon>Dikarya</taxon>
        <taxon>Basidiomycota</taxon>
        <taxon>Pucciniomycotina</taxon>
        <taxon>Pucciniomycetes</taxon>
        <taxon>Pucciniales</taxon>
        <taxon>Sphaerophragmiaceae</taxon>
        <taxon>Austropuccinia</taxon>
    </lineage>
</organism>
<keyword evidence="1" id="KW-0175">Coiled coil</keyword>
<name>A0A9Q3IQ52_9BASI</name>
<proteinExistence type="predicted"/>
<feature type="compositionally biased region" description="Low complexity" evidence="2">
    <location>
        <begin position="45"/>
        <end position="77"/>
    </location>
</feature>
<dbReference type="PANTHER" id="PTHR45023:SF4">
    <property type="entry name" value="GLYCINE-RICH PROTEIN-RELATED"/>
    <property type="match status" value="1"/>
</dbReference>
<dbReference type="InterPro" id="IPR029466">
    <property type="entry name" value="NAM-associated_C"/>
</dbReference>